<dbReference type="EMBL" id="MLBF01000041">
    <property type="protein sequence ID" value="OLN28595.1"/>
    <property type="molecule type" value="Genomic_DNA"/>
</dbReference>
<accession>A0A1Q8QMN1</accession>
<proteinExistence type="predicted"/>
<comment type="caution">
    <text evidence="1">The sequence shown here is derived from an EMBL/GenBank/DDBJ whole genome shotgun (WGS) entry which is preliminary data.</text>
</comment>
<sequence>MEDREKQKDSIIKRLVKDKQIEDEFNEIYDYLIFRKDTLFKNDRRFVVDYVITEHENNFNLTIGSTKLINE</sequence>
<organism evidence="1 2">
    <name type="scientific">Desulfosporosinus metallidurans</name>
    <dbReference type="NCBI Taxonomy" id="1888891"/>
    <lineage>
        <taxon>Bacteria</taxon>
        <taxon>Bacillati</taxon>
        <taxon>Bacillota</taxon>
        <taxon>Clostridia</taxon>
        <taxon>Eubacteriales</taxon>
        <taxon>Desulfitobacteriaceae</taxon>
        <taxon>Desulfosporosinus</taxon>
    </lineage>
</organism>
<dbReference type="Proteomes" id="UP000186102">
    <property type="component" value="Unassembled WGS sequence"/>
</dbReference>
<protein>
    <submittedName>
        <fullName evidence="1">Uncharacterized protein</fullName>
    </submittedName>
</protein>
<name>A0A1Q8QMN1_9FIRM</name>
<keyword evidence="2" id="KW-1185">Reference proteome</keyword>
<evidence type="ECO:0000313" key="2">
    <source>
        <dbReference type="Proteomes" id="UP000186102"/>
    </source>
</evidence>
<evidence type="ECO:0000313" key="1">
    <source>
        <dbReference type="EMBL" id="OLN28595.1"/>
    </source>
</evidence>
<gene>
    <name evidence="1" type="ORF">DSOL_3973</name>
</gene>
<reference evidence="1 2" key="1">
    <citation type="submission" date="2016-09" db="EMBL/GenBank/DDBJ databases">
        <title>Complete genome of Desulfosporosinus sp. OL.</title>
        <authorList>
            <person name="Mardanov A."/>
            <person name="Beletsky A."/>
            <person name="Panova A."/>
            <person name="Karnachuk O."/>
            <person name="Ravin N."/>
        </authorList>
    </citation>
    <scope>NUCLEOTIDE SEQUENCE [LARGE SCALE GENOMIC DNA]</scope>
    <source>
        <strain evidence="1 2">OL</strain>
    </source>
</reference>
<dbReference type="AlphaFoldDB" id="A0A1Q8QMN1"/>